<dbReference type="CDD" id="cd07857">
    <property type="entry name" value="STKc_MPK1"/>
    <property type="match status" value="1"/>
</dbReference>
<dbReference type="PANTHER" id="PTHR24055">
    <property type="entry name" value="MITOGEN-ACTIVATED PROTEIN KINASE"/>
    <property type="match status" value="1"/>
</dbReference>
<comment type="cofactor">
    <cofactor evidence="1">
        <name>Mg(2+)</name>
        <dbReference type="ChEBI" id="CHEBI:18420"/>
    </cofactor>
</comment>
<dbReference type="SMART" id="SM00220">
    <property type="entry name" value="S_TKc"/>
    <property type="match status" value="1"/>
</dbReference>
<proteinExistence type="predicted"/>
<dbReference type="SUPFAM" id="SSF56112">
    <property type="entry name" value="Protein kinase-like (PK-like)"/>
    <property type="match status" value="1"/>
</dbReference>
<dbReference type="GO" id="GO:0005737">
    <property type="term" value="C:cytoplasm"/>
    <property type="evidence" value="ECO:0007669"/>
    <property type="project" value="EnsemblFungi"/>
</dbReference>
<dbReference type="AlphaFoldDB" id="A0A1E4SCH5"/>
<dbReference type="InterPro" id="IPR003527">
    <property type="entry name" value="MAP_kinase_CS"/>
</dbReference>
<evidence type="ECO:0000256" key="8">
    <source>
        <dbReference type="ARBA" id="ARBA00073132"/>
    </source>
</evidence>
<dbReference type="InterPro" id="IPR011009">
    <property type="entry name" value="Kinase-like_dom_sf"/>
</dbReference>
<evidence type="ECO:0000256" key="3">
    <source>
        <dbReference type="ARBA" id="ARBA00022527"/>
    </source>
</evidence>
<keyword evidence="4" id="KW-0808">Transferase</keyword>
<dbReference type="RefSeq" id="XP_020062315.1">
    <property type="nucleotide sequence ID" value="XM_020211160.1"/>
</dbReference>
<evidence type="ECO:0000313" key="12">
    <source>
        <dbReference type="Proteomes" id="UP000094285"/>
    </source>
</evidence>
<dbReference type="GO" id="GO:0000196">
    <property type="term" value="P:cell integrity MAPK cascade"/>
    <property type="evidence" value="ECO:0007669"/>
    <property type="project" value="EnsemblFungi"/>
</dbReference>
<dbReference type="EC" id="2.7.11.24" evidence="2"/>
<dbReference type="Gene3D" id="1.10.510.10">
    <property type="entry name" value="Transferase(Phosphotransferase) domain 1"/>
    <property type="match status" value="1"/>
</dbReference>
<dbReference type="GO" id="GO:0032995">
    <property type="term" value="P:regulation of fungal-type cell wall biogenesis"/>
    <property type="evidence" value="ECO:0007669"/>
    <property type="project" value="EnsemblFungi"/>
</dbReference>
<keyword evidence="6 11" id="KW-0418">Kinase</keyword>
<evidence type="ECO:0000256" key="5">
    <source>
        <dbReference type="ARBA" id="ARBA00022741"/>
    </source>
</evidence>
<dbReference type="PROSITE" id="PS50011">
    <property type="entry name" value="PROTEIN_KINASE_DOM"/>
    <property type="match status" value="1"/>
</dbReference>
<evidence type="ECO:0000256" key="6">
    <source>
        <dbReference type="ARBA" id="ARBA00022777"/>
    </source>
</evidence>
<dbReference type="GO" id="GO:0004707">
    <property type="term" value="F:MAP kinase activity"/>
    <property type="evidence" value="ECO:0007669"/>
    <property type="project" value="UniProtKB-EC"/>
</dbReference>
<dbReference type="PROSITE" id="PS00108">
    <property type="entry name" value="PROTEIN_KINASE_ST"/>
    <property type="match status" value="1"/>
</dbReference>
<protein>
    <recommendedName>
        <fullName evidence="8">Mitogen-activated protein kinase MKC1</fullName>
        <ecNumber evidence="2">2.7.11.24</ecNumber>
    </recommendedName>
</protein>
<dbReference type="Pfam" id="PF00069">
    <property type="entry name" value="Pkinase"/>
    <property type="match status" value="1"/>
</dbReference>
<evidence type="ECO:0000256" key="1">
    <source>
        <dbReference type="ARBA" id="ARBA00001946"/>
    </source>
</evidence>
<dbReference type="GO" id="GO:1902660">
    <property type="term" value="P:negative regulation of glucose mediated signaling pathway"/>
    <property type="evidence" value="ECO:0007669"/>
    <property type="project" value="EnsemblFungi"/>
</dbReference>
<dbReference type="PROSITE" id="PS01351">
    <property type="entry name" value="MAPK"/>
    <property type="match status" value="1"/>
</dbReference>
<dbReference type="Gene3D" id="3.30.200.20">
    <property type="entry name" value="Phosphorylase Kinase, domain 1"/>
    <property type="match status" value="1"/>
</dbReference>
<name>A0A1E4SCH5_9ASCO</name>
<sequence>MASSSDDTIYYGRSVNKVFNQDFIIDKRFKIVKQLGHGAYGIVCSAKYDDGSSSPTPDTNQCNSSTLDGSYVAIKKITNIFSKKILCKRSLRELKLLQFFRGHKNITCLYDLDIIPNPMTGKFNEIYLYEELMECDMHQIIRLGQSLTDSHYQSFIYQVLCGLKYIHSADVLHRDLKPGNLLVNADCELKICDFGLARGFSENPEQNAGFMTEYVATRWYRAPEIMLSFTNYTKAIDIWSVGCILAELLGGKPLFRGKDYVDQLNQILLILGTPKNSTLTKIGSVRAQNYVRSLPYMVKVSYEELLPGSNPLALDLLEKMLTLDPYERITVEEALNHPYLSIWHDPQDEPECQVKFDFKAFETVDDMDTMKQMIIDEVKTFREFVRKPIHEQQQIQLQLQFQQRQKEEEEQKKQQYFDHHQSAPEDHLHNDLTSMSINSVPNQYELMNNFGNSNNMSLALSAGVNTNPSDLNSNQDLQYYQSVPKPQELDEFVQGHVMNQSVHNSQFQPLSGVSDGELFRLEEELGFGLDGNSMFNNHY</sequence>
<reference evidence="12" key="1">
    <citation type="submission" date="2016-05" db="EMBL/GenBank/DDBJ databases">
        <title>Comparative genomics of biotechnologically important yeasts.</title>
        <authorList>
            <consortium name="DOE Joint Genome Institute"/>
            <person name="Riley R."/>
            <person name="Haridas S."/>
            <person name="Wolfe K.H."/>
            <person name="Lopes M.R."/>
            <person name="Hittinger C.T."/>
            <person name="Goker M."/>
            <person name="Salamov A."/>
            <person name="Wisecaver J."/>
            <person name="Long T.M."/>
            <person name="Aerts A.L."/>
            <person name="Barry K."/>
            <person name="Choi C."/>
            <person name="Clum A."/>
            <person name="Coughlan A.Y."/>
            <person name="Deshpande S."/>
            <person name="Douglass A.P."/>
            <person name="Hanson S.J."/>
            <person name="Klenk H.-P."/>
            <person name="Labutti K."/>
            <person name="Lapidus A."/>
            <person name="Lindquist E."/>
            <person name="Lipzen A."/>
            <person name="Meier-Kolthoff J.P."/>
            <person name="Ohm R.A."/>
            <person name="Otillar R.P."/>
            <person name="Pangilinan J."/>
            <person name="Peng Y."/>
            <person name="Rokas A."/>
            <person name="Rosa C.A."/>
            <person name="Scheuner C."/>
            <person name="Sibirny A.A."/>
            <person name="Slot J.C."/>
            <person name="Stielow J.B."/>
            <person name="Sun H."/>
            <person name="Kurtzman C.P."/>
            <person name="Blackwell M."/>
            <person name="Grigoriev I.V."/>
            <person name="Jeffries T.W."/>
        </authorList>
    </citation>
    <scope>NUCLEOTIDE SEQUENCE [LARGE SCALE GENOMIC DNA]</scope>
    <source>
        <strain evidence="12">NRRL Y-17324</strain>
    </source>
</reference>
<dbReference type="GO" id="GO:1905665">
    <property type="term" value="P:positive regulation of calcium ion import across plasma membrane"/>
    <property type="evidence" value="ECO:0007669"/>
    <property type="project" value="EnsemblFungi"/>
</dbReference>
<dbReference type="InterPro" id="IPR008271">
    <property type="entry name" value="Ser/Thr_kinase_AS"/>
</dbReference>
<keyword evidence="12" id="KW-1185">Reference proteome</keyword>
<evidence type="ECO:0000256" key="4">
    <source>
        <dbReference type="ARBA" id="ARBA00022679"/>
    </source>
</evidence>
<dbReference type="GO" id="GO:0050850">
    <property type="term" value="P:positive regulation of calcium-mediated signaling"/>
    <property type="evidence" value="ECO:0007669"/>
    <property type="project" value="EnsemblFungi"/>
</dbReference>
<dbReference type="Proteomes" id="UP000094285">
    <property type="component" value="Unassembled WGS sequence"/>
</dbReference>
<evidence type="ECO:0000256" key="7">
    <source>
        <dbReference type="ARBA" id="ARBA00022840"/>
    </source>
</evidence>
<dbReference type="EMBL" id="KV453915">
    <property type="protein sequence ID" value="ODV77193.1"/>
    <property type="molecule type" value="Genomic_DNA"/>
</dbReference>
<keyword evidence="7" id="KW-0067">ATP-binding</keyword>
<evidence type="ECO:0000259" key="10">
    <source>
        <dbReference type="PROSITE" id="PS50011"/>
    </source>
</evidence>
<dbReference type="STRING" id="984487.A0A1E4SCH5"/>
<keyword evidence="5" id="KW-0547">Nucleotide-binding</keyword>
<dbReference type="GO" id="GO:0005524">
    <property type="term" value="F:ATP binding"/>
    <property type="evidence" value="ECO:0007669"/>
    <property type="project" value="UniProtKB-KW"/>
</dbReference>
<dbReference type="GeneID" id="30985296"/>
<dbReference type="InterPro" id="IPR008352">
    <property type="entry name" value="MAPK_HOG-like"/>
</dbReference>
<evidence type="ECO:0000256" key="9">
    <source>
        <dbReference type="SAM" id="MobiDB-lite"/>
    </source>
</evidence>
<gene>
    <name evidence="11" type="ORF">CANTADRAFT_7688</name>
</gene>
<keyword evidence="3" id="KW-0723">Serine/threonine-protein kinase</keyword>
<organism evidence="11 12">
    <name type="scientific">Suhomyces tanzawaensis NRRL Y-17324</name>
    <dbReference type="NCBI Taxonomy" id="984487"/>
    <lineage>
        <taxon>Eukaryota</taxon>
        <taxon>Fungi</taxon>
        <taxon>Dikarya</taxon>
        <taxon>Ascomycota</taxon>
        <taxon>Saccharomycotina</taxon>
        <taxon>Pichiomycetes</taxon>
        <taxon>Debaryomycetaceae</taxon>
        <taxon>Suhomyces</taxon>
    </lineage>
</organism>
<feature type="region of interest" description="Disordered" evidence="9">
    <location>
        <begin position="404"/>
        <end position="429"/>
    </location>
</feature>
<dbReference type="InterPro" id="IPR000719">
    <property type="entry name" value="Prot_kinase_dom"/>
</dbReference>
<dbReference type="InterPro" id="IPR050117">
    <property type="entry name" value="MAPK"/>
</dbReference>
<feature type="domain" description="Protein kinase" evidence="10">
    <location>
        <begin position="29"/>
        <end position="340"/>
    </location>
</feature>
<accession>A0A1E4SCH5</accession>
<dbReference type="PRINTS" id="PR01773">
    <property type="entry name" value="P38MAPKINASE"/>
</dbReference>
<dbReference type="FunFam" id="1.10.510.10:FF:000013">
    <property type="entry name" value="Mitogen-activated protein kinase"/>
    <property type="match status" value="1"/>
</dbReference>
<dbReference type="OrthoDB" id="192887at2759"/>
<dbReference type="GO" id="GO:0005634">
    <property type="term" value="C:nucleus"/>
    <property type="evidence" value="ECO:0007669"/>
    <property type="project" value="EnsemblFungi"/>
</dbReference>
<evidence type="ECO:0000313" key="11">
    <source>
        <dbReference type="EMBL" id="ODV77193.1"/>
    </source>
</evidence>
<dbReference type="GO" id="GO:1902413">
    <property type="term" value="P:negative regulation of mitotic cytokinesis"/>
    <property type="evidence" value="ECO:0007669"/>
    <property type="project" value="EnsemblFungi"/>
</dbReference>
<evidence type="ECO:0000256" key="2">
    <source>
        <dbReference type="ARBA" id="ARBA00012411"/>
    </source>
</evidence>